<reference evidence="6" key="1">
    <citation type="journal article" date="2014" name="Int. J. Syst. Evol. Microbiol.">
        <title>Complete genome sequence of Corynebacterium casei LMG S-19264T (=DSM 44701T), isolated from a smear-ripened cheese.</title>
        <authorList>
            <consortium name="US DOE Joint Genome Institute (JGI-PGF)"/>
            <person name="Walter F."/>
            <person name="Albersmeier A."/>
            <person name="Kalinowski J."/>
            <person name="Ruckert C."/>
        </authorList>
    </citation>
    <scope>NUCLEOTIDE SEQUENCE</scope>
    <source>
        <strain evidence="6">CGMCC 1.3617</strain>
    </source>
</reference>
<feature type="chain" id="PRO_5037471718" evidence="4">
    <location>
        <begin position="23"/>
        <end position="657"/>
    </location>
</feature>
<feature type="signal peptide" evidence="4">
    <location>
        <begin position="1"/>
        <end position="22"/>
    </location>
</feature>
<comment type="caution">
    <text evidence="6">The sequence shown here is derived from an EMBL/GenBank/DDBJ whole genome shotgun (WGS) entry which is preliminary data.</text>
</comment>
<dbReference type="Gene3D" id="1.10.530.10">
    <property type="match status" value="1"/>
</dbReference>
<dbReference type="SUPFAM" id="SSF53955">
    <property type="entry name" value="Lysozyme-like"/>
    <property type="match status" value="1"/>
</dbReference>
<evidence type="ECO:0000313" key="6">
    <source>
        <dbReference type="EMBL" id="GGJ24963.1"/>
    </source>
</evidence>
<proteinExistence type="inferred from homology"/>
<dbReference type="InterPro" id="IPR023346">
    <property type="entry name" value="Lysozyme-like_dom_sf"/>
</dbReference>
<protein>
    <submittedName>
        <fullName evidence="6">Lytic transglycosylase</fullName>
    </submittedName>
</protein>
<evidence type="ECO:0000256" key="1">
    <source>
        <dbReference type="ARBA" id="ARBA00007734"/>
    </source>
</evidence>
<accession>A0A917NSA1</accession>
<dbReference type="InterPro" id="IPR008939">
    <property type="entry name" value="Lytic_TGlycosylase_superhlx_U"/>
</dbReference>
<dbReference type="PANTHER" id="PTHR37423">
    <property type="entry name" value="SOLUBLE LYTIC MUREIN TRANSGLYCOSYLASE-RELATED"/>
    <property type="match status" value="1"/>
</dbReference>
<evidence type="ECO:0000256" key="2">
    <source>
        <dbReference type="ARBA" id="ARBA00009387"/>
    </source>
</evidence>
<dbReference type="Gene3D" id="1.25.20.10">
    <property type="entry name" value="Bacterial muramidases"/>
    <property type="match status" value="1"/>
</dbReference>
<dbReference type="SUPFAM" id="SSF48435">
    <property type="entry name" value="Bacterial muramidases"/>
    <property type="match status" value="1"/>
</dbReference>
<dbReference type="AlphaFoldDB" id="A0A917NSA1"/>
<dbReference type="RefSeq" id="WP_188968977.1">
    <property type="nucleotide sequence ID" value="NZ_BMKW01000008.1"/>
</dbReference>
<comment type="similarity">
    <text evidence="2">Belongs to the virb1 family.</text>
</comment>
<name>A0A917NSA1_9PROT</name>
<comment type="similarity">
    <text evidence="1">Belongs to the transglycosylase Slt family.</text>
</comment>
<organism evidence="6 7">
    <name type="scientific">Neoroseomonas lacus</name>
    <dbReference type="NCBI Taxonomy" id="287609"/>
    <lineage>
        <taxon>Bacteria</taxon>
        <taxon>Pseudomonadati</taxon>
        <taxon>Pseudomonadota</taxon>
        <taxon>Alphaproteobacteria</taxon>
        <taxon>Acetobacterales</taxon>
        <taxon>Acetobacteraceae</taxon>
        <taxon>Neoroseomonas</taxon>
    </lineage>
</organism>
<evidence type="ECO:0000256" key="4">
    <source>
        <dbReference type="SAM" id="SignalP"/>
    </source>
</evidence>
<dbReference type="PANTHER" id="PTHR37423:SF2">
    <property type="entry name" value="MEMBRANE-BOUND LYTIC MUREIN TRANSGLYCOSYLASE C"/>
    <property type="match status" value="1"/>
</dbReference>
<dbReference type="EMBL" id="BMKW01000008">
    <property type="protein sequence ID" value="GGJ24963.1"/>
    <property type="molecule type" value="Genomic_DNA"/>
</dbReference>
<keyword evidence="7" id="KW-1185">Reference proteome</keyword>
<evidence type="ECO:0000256" key="3">
    <source>
        <dbReference type="ARBA" id="ARBA00022729"/>
    </source>
</evidence>
<dbReference type="GO" id="GO:0004553">
    <property type="term" value="F:hydrolase activity, hydrolyzing O-glycosyl compounds"/>
    <property type="evidence" value="ECO:0007669"/>
    <property type="project" value="InterPro"/>
</dbReference>
<sequence length="657" mass="70768">MRRLLLLASLALSLPLALPAAAQPWAPEPARAAGRQALAAASAGRWAEADSFAAAADPLAAKIALWLRLTNRAAPASANELVAFIGENPDWPYPDTLNRRAEIALATDGDDALALRHFTRNPPRSLAGVLRYAQALQGAGRPTEVQAVIRRGWVETQGDVLTEEALLQRYGALLSADDHWRRFDHLAFARDFAGAAREAGRLADPQASAAAARLALMRDDDSALAATPTDIGWAYERARLLRRRERDAEAAVAWVAAEPLQAGLQGDAARAVWVERNILARKLLRLGQPREAYRTAAAHGQAEPGEPRGEAEFLAGFIALRRLEDPAAAQRHFAMVGQDSRSVITRARSAYWQGRALAARGDTARARAQYAAGADLPVAFYGQLSALALGDDAAALSARILRTPAPPVTPPRAVDFAGRELARAVLTLADLGDSRRARIFLLRIEDLAADGTDRMLAARLAYHIGRPDHAVWIARRAGADGDIILPEGWPAPYSPPVTSPEPAYINAITRQESNFDTEAVSGSNARGLMQLLPSTAAQVARQLGVPYQVGQLTGDPQANMRLGAGYLDQMLNRYGGALPLAAAAYNAGPGRVDQWLGTYGDPRGTDVDMIDWMEQIPFNETRNYVQRVVENAVVYRASDGAAASRDHPLATYLRQAP</sequence>
<evidence type="ECO:0000259" key="5">
    <source>
        <dbReference type="Pfam" id="PF01464"/>
    </source>
</evidence>
<dbReference type="InterPro" id="IPR008258">
    <property type="entry name" value="Transglycosylase_SLT_dom_1"/>
</dbReference>
<feature type="domain" description="Transglycosylase SLT" evidence="5">
    <location>
        <begin position="501"/>
        <end position="601"/>
    </location>
</feature>
<dbReference type="Pfam" id="PF01464">
    <property type="entry name" value="SLT"/>
    <property type="match status" value="1"/>
</dbReference>
<keyword evidence="3 4" id="KW-0732">Signal</keyword>
<dbReference type="Proteomes" id="UP000661507">
    <property type="component" value="Unassembled WGS sequence"/>
</dbReference>
<dbReference type="GO" id="GO:0042597">
    <property type="term" value="C:periplasmic space"/>
    <property type="evidence" value="ECO:0007669"/>
    <property type="project" value="InterPro"/>
</dbReference>
<dbReference type="CDD" id="cd13401">
    <property type="entry name" value="Slt70-like"/>
    <property type="match status" value="1"/>
</dbReference>
<gene>
    <name evidence="6" type="ORF">GCM10011320_35390</name>
</gene>
<evidence type="ECO:0000313" key="7">
    <source>
        <dbReference type="Proteomes" id="UP000661507"/>
    </source>
</evidence>
<reference evidence="6" key="2">
    <citation type="submission" date="2020-09" db="EMBL/GenBank/DDBJ databases">
        <authorList>
            <person name="Sun Q."/>
            <person name="Zhou Y."/>
        </authorList>
    </citation>
    <scope>NUCLEOTIDE SEQUENCE</scope>
    <source>
        <strain evidence="6">CGMCC 1.3617</strain>
    </source>
</reference>